<dbReference type="PANTHER" id="PTHR11985">
    <property type="entry name" value="GLYCEROL-3-PHOSPHATE DEHYDROGENASE"/>
    <property type="match status" value="1"/>
</dbReference>
<dbReference type="RefSeq" id="WP_199387064.1">
    <property type="nucleotide sequence ID" value="NZ_JAEMHM010000033.1"/>
</dbReference>
<feature type="domain" description="FAD dependent oxidoreductase" evidence="7">
    <location>
        <begin position="17"/>
        <end position="379"/>
    </location>
</feature>
<dbReference type="PROSITE" id="PS51257">
    <property type="entry name" value="PROKAR_LIPOPROTEIN"/>
    <property type="match status" value="1"/>
</dbReference>
<protein>
    <recommendedName>
        <fullName evidence="6">Glycerol-3-phosphate dehydrogenase</fullName>
        <ecNumber evidence="6">1.1.5.3</ecNumber>
    </recommendedName>
</protein>
<organism evidence="9 10">
    <name type="scientific">Geomesophilobacter sediminis</name>
    <dbReference type="NCBI Taxonomy" id="2798584"/>
    <lineage>
        <taxon>Bacteria</taxon>
        <taxon>Pseudomonadati</taxon>
        <taxon>Thermodesulfobacteriota</taxon>
        <taxon>Desulfuromonadia</taxon>
        <taxon>Geobacterales</taxon>
        <taxon>Geobacteraceae</taxon>
        <taxon>Geomesophilobacter</taxon>
    </lineage>
</organism>
<evidence type="ECO:0000256" key="2">
    <source>
        <dbReference type="ARBA" id="ARBA00007330"/>
    </source>
</evidence>
<dbReference type="InterPro" id="IPR036188">
    <property type="entry name" value="FAD/NAD-bd_sf"/>
</dbReference>
<keyword evidence="5 6" id="KW-0560">Oxidoreductase</keyword>
<dbReference type="Pfam" id="PF16901">
    <property type="entry name" value="DAO_C"/>
    <property type="match status" value="1"/>
</dbReference>
<dbReference type="Gene3D" id="1.10.8.870">
    <property type="entry name" value="Alpha-glycerophosphate oxidase, cap domain"/>
    <property type="match status" value="1"/>
</dbReference>
<comment type="caution">
    <text evidence="9">The sequence shown here is derived from an EMBL/GenBank/DDBJ whole genome shotgun (WGS) entry which is preliminary data.</text>
</comment>
<dbReference type="EC" id="1.1.5.3" evidence="6"/>
<evidence type="ECO:0000256" key="3">
    <source>
        <dbReference type="ARBA" id="ARBA00022630"/>
    </source>
</evidence>
<evidence type="ECO:0000313" key="9">
    <source>
        <dbReference type="EMBL" id="MBJ6727924.1"/>
    </source>
</evidence>
<sequence>MQRQELLEKMKTGETFDLLVIGGGATGCGAALDAASRGLRVALVEKGDFASGTSSRSTKLVHGGVRYLEAAVLHLDGVQFNLVRDALHERGILLRIAPHLCHPLPLVTPIYRLAEVPYLLSGLKLYDLLAGAAGLGASRLLGHDEAVRSFPMIRKEGLRAGVLYFDGQFDDARMNVALALTALAEGAAVANYVEVVGLYREQGRVAGATVRDRIGGGTWDIRARVVVNATGPFADQVRALDDPAAEPILSVSSGAHIVLNRRFAPPEAGIMIPRTDDGRLLFVLPWHGRCLVGTTDAPAQVTDHPAVGPEEIEYLLRHLRRYFSLEVEPTDIAASWAGLRPLVGDPDRSDTAKLARDHAINIASSGLITISGGKWTTYRKMAQDTVDRAIQEGGLAAAPCRTETLPLHGAAEFVPGEEPSLAQRYGLAAEVATHLQQSYGDRAVQVVEICAGNLGDRLVSDYPYLKGEIVYAARHELAVRAVDFLARRIPLALLDRKAAQAAAPVVLELMAGELGWDLARQEEEREEVQARLVGML</sequence>
<dbReference type="GO" id="GO:0004368">
    <property type="term" value="F:glycerol-3-phosphate dehydrogenase (quinone) activity"/>
    <property type="evidence" value="ECO:0007669"/>
    <property type="project" value="UniProtKB-EC"/>
</dbReference>
<keyword evidence="3 6" id="KW-0285">Flavoprotein</keyword>
<dbReference type="InterPro" id="IPR006076">
    <property type="entry name" value="FAD-dep_OxRdtase"/>
</dbReference>
<evidence type="ECO:0000256" key="4">
    <source>
        <dbReference type="ARBA" id="ARBA00022827"/>
    </source>
</evidence>
<accession>A0A8J7M380</accession>
<keyword evidence="10" id="KW-1185">Reference proteome</keyword>
<comment type="catalytic activity">
    <reaction evidence="6">
        <text>a quinone + sn-glycerol 3-phosphate = dihydroxyacetone phosphate + a quinol</text>
        <dbReference type="Rhea" id="RHEA:18977"/>
        <dbReference type="ChEBI" id="CHEBI:24646"/>
        <dbReference type="ChEBI" id="CHEBI:57597"/>
        <dbReference type="ChEBI" id="CHEBI:57642"/>
        <dbReference type="ChEBI" id="CHEBI:132124"/>
        <dbReference type="EC" id="1.1.5.3"/>
    </reaction>
</comment>
<name>A0A8J7M380_9BACT</name>
<dbReference type="SUPFAM" id="SSF54373">
    <property type="entry name" value="FAD-linked reductases, C-terminal domain"/>
    <property type="match status" value="1"/>
</dbReference>
<dbReference type="AlphaFoldDB" id="A0A8J7M380"/>
<dbReference type="Pfam" id="PF01266">
    <property type="entry name" value="DAO"/>
    <property type="match status" value="1"/>
</dbReference>
<dbReference type="Gene3D" id="3.50.50.60">
    <property type="entry name" value="FAD/NAD(P)-binding domain"/>
    <property type="match status" value="1"/>
</dbReference>
<gene>
    <name evidence="9" type="ORF">JFN93_24715</name>
</gene>
<dbReference type="SUPFAM" id="SSF51905">
    <property type="entry name" value="FAD/NAD(P)-binding domain"/>
    <property type="match status" value="1"/>
</dbReference>
<evidence type="ECO:0000259" key="7">
    <source>
        <dbReference type="Pfam" id="PF01266"/>
    </source>
</evidence>
<dbReference type="InterPro" id="IPR038299">
    <property type="entry name" value="DAO_C_sf"/>
</dbReference>
<proteinExistence type="inferred from homology"/>
<evidence type="ECO:0000259" key="8">
    <source>
        <dbReference type="Pfam" id="PF16901"/>
    </source>
</evidence>
<dbReference type="PRINTS" id="PR01001">
    <property type="entry name" value="FADG3PDH"/>
</dbReference>
<feature type="domain" description="Alpha-glycerophosphate oxidase C-terminal" evidence="8">
    <location>
        <begin position="400"/>
        <end position="520"/>
    </location>
</feature>
<comment type="cofactor">
    <cofactor evidence="1 6">
        <name>FAD</name>
        <dbReference type="ChEBI" id="CHEBI:57692"/>
    </cofactor>
</comment>
<dbReference type="GO" id="GO:0009331">
    <property type="term" value="C:glycerol-3-phosphate dehydrogenase (FAD) complex"/>
    <property type="evidence" value="ECO:0007669"/>
    <property type="project" value="UniProtKB-UniRule"/>
</dbReference>
<dbReference type="PANTHER" id="PTHR11985:SF15">
    <property type="entry name" value="GLYCEROL-3-PHOSPHATE DEHYDROGENASE, MITOCHONDRIAL"/>
    <property type="match status" value="1"/>
</dbReference>
<dbReference type="InterPro" id="IPR000447">
    <property type="entry name" value="G3P_DH_FAD-dep"/>
</dbReference>
<evidence type="ECO:0000256" key="1">
    <source>
        <dbReference type="ARBA" id="ARBA00001974"/>
    </source>
</evidence>
<evidence type="ECO:0000256" key="5">
    <source>
        <dbReference type="ARBA" id="ARBA00023002"/>
    </source>
</evidence>
<dbReference type="InterPro" id="IPR031656">
    <property type="entry name" value="DAO_C"/>
</dbReference>
<dbReference type="PROSITE" id="PS00977">
    <property type="entry name" value="FAD_G3PDH_1"/>
    <property type="match status" value="1"/>
</dbReference>
<comment type="similarity">
    <text evidence="2 6">Belongs to the FAD-dependent glycerol-3-phosphate dehydrogenase family.</text>
</comment>
<dbReference type="GO" id="GO:0006072">
    <property type="term" value="P:glycerol-3-phosphate metabolic process"/>
    <property type="evidence" value="ECO:0007669"/>
    <property type="project" value="UniProtKB-UniRule"/>
</dbReference>
<evidence type="ECO:0000256" key="6">
    <source>
        <dbReference type="RuleBase" id="RU361217"/>
    </source>
</evidence>
<dbReference type="Proteomes" id="UP000636888">
    <property type="component" value="Unassembled WGS sequence"/>
</dbReference>
<evidence type="ECO:0000313" key="10">
    <source>
        <dbReference type="Proteomes" id="UP000636888"/>
    </source>
</evidence>
<reference evidence="9" key="1">
    <citation type="submission" date="2020-12" db="EMBL/GenBank/DDBJ databases">
        <title>Geomonas sp. Red875, isolated from river sediment.</title>
        <authorList>
            <person name="Xu Z."/>
            <person name="Zhang Z."/>
            <person name="Masuda Y."/>
            <person name="Itoh H."/>
            <person name="Senoo K."/>
        </authorList>
    </citation>
    <scope>NUCLEOTIDE SEQUENCE</scope>
    <source>
        <strain evidence="9">Red875</strain>
    </source>
</reference>
<dbReference type="EMBL" id="JAEMHM010000033">
    <property type="protein sequence ID" value="MBJ6727924.1"/>
    <property type="molecule type" value="Genomic_DNA"/>
</dbReference>
<keyword evidence="4" id="KW-0274">FAD</keyword>
<dbReference type="Gene3D" id="3.30.9.10">
    <property type="entry name" value="D-Amino Acid Oxidase, subunit A, domain 2"/>
    <property type="match status" value="1"/>
</dbReference>
<dbReference type="PROSITE" id="PS00978">
    <property type="entry name" value="FAD_G3PDH_2"/>
    <property type="match status" value="1"/>
</dbReference>